<dbReference type="PANTHER" id="PTHR36510">
    <property type="entry name" value="GLUTAMATE--CYSTEINE LIGASE 2-RELATED"/>
    <property type="match status" value="1"/>
</dbReference>
<sequence>MEFAASERSTLGVEWELCLVDPVSRALVPAAPGIVEGAGDARVTGEFMQNTIELVTGVHRTVGEAVAELTALRDRVLDLATDAGAELIGAGTHPFSDWRDQVINPGERYRHVTERSGDWGRQLAIWGVHTHVGVEHREKVVPIMHGVLAHYPLILALSTSSPFWLGDDTTFSSHRSMVFQQLPTGGLPPELESWSDIERVSHDYLHTGIVDVLGEIRWDVRPAVHYGTVEIRIADGATRPDDLAAITALSHVIVERTSRRLDEGAELDRLPSWFVRENKWRASRYGLEAIVIENARGDERLVTDVLADKLEEWAPIARDLGCEREFASIERLIARGSSADRQRAVARAHGGDLTAVVDALVDELRLPAR</sequence>
<dbReference type="InterPro" id="IPR050141">
    <property type="entry name" value="GCL_type2/YbdK_subfam"/>
</dbReference>
<evidence type="ECO:0000313" key="7">
    <source>
        <dbReference type="Proteomes" id="UP000431744"/>
    </source>
</evidence>
<dbReference type="SUPFAM" id="SSF55931">
    <property type="entry name" value="Glutamine synthetase/guanido kinase"/>
    <property type="match status" value="1"/>
</dbReference>
<comment type="caution">
    <text evidence="6">The sequence shown here is derived from an EMBL/GenBank/DDBJ whole genome shotgun (WGS) entry which is preliminary data.</text>
</comment>
<dbReference type="GO" id="GO:0042398">
    <property type="term" value="P:modified amino acid biosynthetic process"/>
    <property type="evidence" value="ECO:0007669"/>
    <property type="project" value="InterPro"/>
</dbReference>
<dbReference type="AlphaFoldDB" id="A0A6H9WJQ0"/>
<dbReference type="InterPro" id="IPR006336">
    <property type="entry name" value="GCS2"/>
</dbReference>
<dbReference type="GO" id="GO:0004357">
    <property type="term" value="F:glutamate-cysteine ligase activity"/>
    <property type="evidence" value="ECO:0007669"/>
    <property type="project" value="UniProtKB-EC"/>
</dbReference>
<proteinExistence type="inferred from homology"/>
<dbReference type="PANTHER" id="PTHR36510:SF1">
    <property type="entry name" value="GLUTAMATE--CYSTEINE LIGASE 2-RELATED"/>
    <property type="match status" value="1"/>
</dbReference>
<comment type="catalytic activity">
    <reaction evidence="4 5">
        <text>L-cysteine + L-glutamate + ATP = gamma-L-glutamyl-L-cysteine + ADP + phosphate + H(+)</text>
        <dbReference type="Rhea" id="RHEA:13285"/>
        <dbReference type="ChEBI" id="CHEBI:15378"/>
        <dbReference type="ChEBI" id="CHEBI:29985"/>
        <dbReference type="ChEBI" id="CHEBI:30616"/>
        <dbReference type="ChEBI" id="CHEBI:35235"/>
        <dbReference type="ChEBI" id="CHEBI:43474"/>
        <dbReference type="ChEBI" id="CHEBI:58173"/>
        <dbReference type="ChEBI" id="CHEBI:456216"/>
        <dbReference type="EC" id="6.3.2.2"/>
    </reaction>
</comment>
<dbReference type="InterPro" id="IPR011793">
    <property type="entry name" value="YbdK"/>
</dbReference>
<dbReference type="Proteomes" id="UP000431744">
    <property type="component" value="Unassembled WGS sequence"/>
</dbReference>
<evidence type="ECO:0000256" key="4">
    <source>
        <dbReference type="ARBA" id="ARBA00048819"/>
    </source>
</evidence>
<keyword evidence="1 5" id="KW-0436">Ligase</keyword>
<dbReference type="HAMAP" id="MF_01609">
    <property type="entry name" value="Glu_cys_ligase_2"/>
    <property type="match status" value="1"/>
</dbReference>
<dbReference type="EC" id="6.3.2.2" evidence="5"/>
<gene>
    <name evidence="6" type="ORF">F8O04_12745</name>
</gene>
<name>A0A6H9WJQ0_9MICO</name>
<organism evidence="6 7">
    <name type="scientific">Pseudoclavibacter endophyticus</name>
    <dbReference type="NCBI Taxonomy" id="1778590"/>
    <lineage>
        <taxon>Bacteria</taxon>
        <taxon>Bacillati</taxon>
        <taxon>Actinomycetota</taxon>
        <taxon>Actinomycetes</taxon>
        <taxon>Micrococcales</taxon>
        <taxon>Microbacteriaceae</taxon>
        <taxon>Pseudoclavibacter</taxon>
    </lineage>
</organism>
<dbReference type="OrthoDB" id="9769628at2"/>
<dbReference type="Pfam" id="PF04107">
    <property type="entry name" value="GCS2"/>
    <property type="match status" value="1"/>
</dbReference>
<dbReference type="EMBL" id="WBJY01000003">
    <property type="protein sequence ID" value="KAB1647879.1"/>
    <property type="molecule type" value="Genomic_DNA"/>
</dbReference>
<dbReference type="NCBIfam" id="NF010042">
    <property type="entry name" value="PRK13517.1-2"/>
    <property type="match status" value="1"/>
</dbReference>
<dbReference type="GO" id="GO:0005524">
    <property type="term" value="F:ATP binding"/>
    <property type="evidence" value="ECO:0007669"/>
    <property type="project" value="UniProtKB-KW"/>
</dbReference>
<evidence type="ECO:0000313" key="6">
    <source>
        <dbReference type="EMBL" id="KAB1647879.1"/>
    </source>
</evidence>
<reference evidence="6 7" key="1">
    <citation type="submission" date="2019-09" db="EMBL/GenBank/DDBJ databases">
        <title>Phylogeny of genus Pseudoclavibacter and closely related genus.</title>
        <authorList>
            <person name="Li Y."/>
        </authorList>
    </citation>
    <scope>NUCLEOTIDE SEQUENCE [LARGE SCALE GENOMIC DNA]</scope>
    <source>
        <strain evidence="6 7">EGI 60007</strain>
    </source>
</reference>
<dbReference type="InterPro" id="IPR014746">
    <property type="entry name" value="Gln_synth/guanido_kin_cat_dom"/>
</dbReference>
<keyword evidence="3 5" id="KW-0067">ATP-binding</keyword>
<dbReference type="RefSeq" id="WP_158029772.1">
    <property type="nucleotide sequence ID" value="NZ_BMHG01000001.1"/>
</dbReference>
<evidence type="ECO:0000256" key="3">
    <source>
        <dbReference type="ARBA" id="ARBA00022840"/>
    </source>
</evidence>
<keyword evidence="2 5" id="KW-0547">Nucleotide-binding</keyword>
<protein>
    <recommendedName>
        <fullName evidence="5">Putative glutamate--cysteine ligase 2</fullName>
        <ecNumber evidence="5">6.3.2.2</ecNumber>
    </recommendedName>
    <alternativeName>
        <fullName evidence="5">Gamma-glutamylcysteine synthetase 2</fullName>
        <shortName evidence="5">GCS 2</shortName>
        <shortName evidence="5">Gamma-GCS 2</shortName>
    </alternativeName>
</protein>
<accession>A0A6H9WJQ0</accession>
<evidence type="ECO:0000256" key="2">
    <source>
        <dbReference type="ARBA" id="ARBA00022741"/>
    </source>
</evidence>
<comment type="similarity">
    <text evidence="5">Belongs to the glutamate--cysteine ligase type 2 family. YbdK subfamily.</text>
</comment>
<dbReference type="NCBIfam" id="TIGR02050">
    <property type="entry name" value="gshA_cyan_rel"/>
    <property type="match status" value="1"/>
</dbReference>
<keyword evidence="7" id="KW-1185">Reference proteome</keyword>
<evidence type="ECO:0000256" key="5">
    <source>
        <dbReference type="HAMAP-Rule" id="MF_01609"/>
    </source>
</evidence>
<comment type="function">
    <text evidence="5">ATP-dependent carboxylate-amine ligase which exhibits weak glutamate--cysteine ligase activity.</text>
</comment>
<evidence type="ECO:0000256" key="1">
    <source>
        <dbReference type="ARBA" id="ARBA00022598"/>
    </source>
</evidence>
<dbReference type="Gene3D" id="3.30.590.20">
    <property type="match status" value="1"/>
</dbReference>